<feature type="compositionally biased region" description="Acidic residues" evidence="2">
    <location>
        <begin position="34"/>
        <end position="70"/>
    </location>
</feature>
<dbReference type="OrthoDB" id="4217619at2759"/>
<sequence length="415" mass="44460">MPKRKAEVQLKREEEEVQPGDCVEDDNNDKSASEGDDESAGEGSDEGESDEDEDSSEGESDGSDSDDDSCPEASSSEAESEDDEEGEAYKEVNVQFEFFDPQERDFLGLKALLNTYLDGQQYDCSGLVDAIIRQTAVGTVVKSSEEDDPFAVLTAFNTCRGPAAGSPWLKQLREYLTARCPDSATRDKLCEAFSGPGTGLLVSERLINCPPQLAPPLMQMLTEEVDGAANDEDYPQEERREFTFKRYLHVTRVYTDPLEEQERHEEGQHAAGGSTGAPGSSRARPGRGHKGDEGKEDLIVYVRPEDEYLHQVCSWSFTFPVEGRPVAKGDLRPLRAVMCVEAGRVREAREMMDLVLGNMMADGGGNAAAAGGGKILAEVAAAAGRAGGKGDLGTGGKGKDAPGSKGAGKGSGKGR</sequence>
<comment type="caution">
    <text evidence="3">The sequence shown here is derived from an EMBL/GenBank/DDBJ whole genome shotgun (WGS) entry which is preliminary data.</text>
</comment>
<dbReference type="Pfam" id="PF13862">
    <property type="entry name" value="BCCIP"/>
    <property type="match status" value="1"/>
</dbReference>
<protein>
    <recommendedName>
        <fullName evidence="5">Protein BCCIP homolog</fullName>
    </recommendedName>
</protein>
<evidence type="ECO:0000256" key="1">
    <source>
        <dbReference type="ARBA" id="ARBA00006781"/>
    </source>
</evidence>
<organism evidence="3 4">
    <name type="scientific">Volvox reticuliferus</name>
    <dbReference type="NCBI Taxonomy" id="1737510"/>
    <lineage>
        <taxon>Eukaryota</taxon>
        <taxon>Viridiplantae</taxon>
        <taxon>Chlorophyta</taxon>
        <taxon>core chlorophytes</taxon>
        <taxon>Chlorophyceae</taxon>
        <taxon>CS clade</taxon>
        <taxon>Chlamydomonadales</taxon>
        <taxon>Volvocaceae</taxon>
        <taxon>Volvox</taxon>
    </lineage>
</organism>
<evidence type="ECO:0008006" key="5">
    <source>
        <dbReference type="Google" id="ProtNLM"/>
    </source>
</evidence>
<dbReference type="AlphaFoldDB" id="A0A8J4CRT7"/>
<keyword evidence="4" id="KW-1185">Reference proteome</keyword>
<feature type="region of interest" description="Disordered" evidence="2">
    <location>
        <begin position="1"/>
        <end position="88"/>
    </location>
</feature>
<dbReference type="EMBL" id="BNCP01000028">
    <property type="protein sequence ID" value="GIL83837.1"/>
    <property type="molecule type" value="Genomic_DNA"/>
</dbReference>
<feature type="compositionally biased region" description="Gly residues" evidence="2">
    <location>
        <begin position="405"/>
        <end position="415"/>
    </location>
</feature>
<evidence type="ECO:0000313" key="3">
    <source>
        <dbReference type="EMBL" id="GIL83837.1"/>
    </source>
</evidence>
<proteinExistence type="inferred from homology"/>
<comment type="similarity">
    <text evidence="1">Belongs to the BCP1 family.</text>
</comment>
<dbReference type="Proteomes" id="UP000747110">
    <property type="component" value="Unassembled WGS sequence"/>
</dbReference>
<evidence type="ECO:0000313" key="4">
    <source>
        <dbReference type="Proteomes" id="UP000747110"/>
    </source>
</evidence>
<dbReference type="PANTHER" id="PTHR13261">
    <property type="entry name" value="BRCA2 AND CDKN1A INTERACTING PROTEIN"/>
    <property type="match status" value="1"/>
</dbReference>
<dbReference type="GO" id="GO:0005634">
    <property type="term" value="C:nucleus"/>
    <property type="evidence" value="ECO:0007669"/>
    <property type="project" value="TreeGrafter"/>
</dbReference>
<gene>
    <name evidence="3" type="ORF">Vretifemale_12571</name>
</gene>
<feature type="compositionally biased region" description="Basic and acidic residues" evidence="2">
    <location>
        <begin position="1"/>
        <end position="14"/>
    </location>
</feature>
<evidence type="ECO:0000256" key="2">
    <source>
        <dbReference type="SAM" id="MobiDB-lite"/>
    </source>
</evidence>
<reference evidence="3" key="1">
    <citation type="journal article" date="2021" name="Proc. Natl. Acad. Sci. U.S.A.">
        <title>Three genomes in the algal genus Volvox reveal the fate of a haploid sex-determining region after a transition to homothallism.</title>
        <authorList>
            <person name="Yamamoto K."/>
            <person name="Hamaji T."/>
            <person name="Kawai-Toyooka H."/>
            <person name="Matsuzaki R."/>
            <person name="Takahashi F."/>
            <person name="Nishimura Y."/>
            <person name="Kawachi M."/>
            <person name="Noguchi H."/>
            <person name="Minakuchi Y."/>
            <person name="Umen J.G."/>
            <person name="Toyoda A."/>
            <person name="Nozaki H."/>
        </authorList>
    </citation>
    <scope>NUCLEOTIDE SEQUENCE</scope>
    <source>
        <strain evidence="3">NIES-3786</strain>
    </source>
</reference>
<feature type="region of interest" description="Disordered" evidence="2">
    <location>
        <begin position="259"/>
        <end position="295"/>
    </location>
</feature>
<dbReference type="PANTHER" id="PTHR13261:SF0">
    <property type="entry name" value="BRCA2 AND CDKN1A-INTERACTING PROTEIN"/>
    <property type="match status" value="1"/>
</dbReference>
<dbReference type="InterPro" id="IPR025602">
    <property type="entry name" value="BCP1_family"/>
</dbReference>
<feature type="compositionally biased region" description="Acidic residues" evidence="2">
    <location>
        <begin position="15"/>
        <end position="27"/>
    </location>
</feature>
<feature type="compositionally biased region" description="Gly residues" evidence="2">
    <location>
        <begin position="386"/>
        <end position="396"/>
    </location>
</feature>
<name>A0A8J4CRT7_9CHLO</name>
<feature type="region of interest" description="Disordered" evidence="2">
    <location>
        <begin position="386"/>
        <end position="415"/>
    </location>
</feature>
<accession>A0A8J4CRT7</accession>